<evidence type="ECO:0000256" key="1">
    <source>
        <dbReference type="ARBA" id="ARBA00004651"/>
    </source>
</evidence>
<proteinExistence type="predicted"/>
<keyword evidence="4 7" id="KW-0812">Transmembrane</keyword>
<dbReference type="EMBL" id="BAAAPN010000099">
    <property type="protein sequence ID" value="GAA1773590.1"/>
    <property type="molecule type" value="Genomic_DNA"/>
</dbReference>
<keyword evidence="5 7" id="KW-1133">Transmembrane helix</keyword>
<dbReference type="PANTHER" id="PTHR30193">
    <property type="entry name" value="ABC TRANSPORTER PERMEASE PROTEIN"/>
    <property type="match status" value="1"/>
</dbReference>
<evidence type="ECO:0000256" key="2">
    <source>
        <dbReference type="ARBA" id="ARBA00022448"/>
    </source>
</evidence>
<dbReference type="Proteomes" id="UP001501475">
    <property type="component" value="Unassembled WGS sequence"/>
</dbReference>
<comment type="caution">
    <text evidence="8">The sequence shown here is derived from an EMBL/GenBank/DDBJ whole genome shotgun (WGS) entry which is preliminary data.</text>
</comment>
<feature type="transmembrane region" description="Helical" evidence="7">
    <location>
        <begin position="60"/>
        <end position="84"/>
    </location>
</feature>
<evidence type="ECO:0000256" key="4">
    <source>
        <dbReference type="ARBA" id="ARBA00022692"/>
    </source>
</evidence>
<dbReference type="InterPro" id="IPR051393">
    <property type="entry name" value="ABC_transporter_permease"/>
</dbReference>
<reference evidence="9" key="1">
    <citation type="journal article" date="2019" name="Int. J. Syst. Evol. Microbiol.">
        <title>The Global Catalogue of Microorganisms (GCM) 10K type strain sequencing project: providing services to taxonomists for standard genome sequencing and annotation.</title>
        <authorList>
            <consortium name="The Broad Institute Genomics Platform"/>
            <consortium name="The Broad Institute Genome Sequencing Center for Infectious Disease"/>
            <person name="Wu L."/>
            <person name="Ma J."/>
        </authorList>
    </citation>
    <scope>NUCLEOTIDE SEQUENCE [LARGE SCALE GENOMIC DNA]</scope>
    <source>
        <strain evidence="9">JCM 15591</strain>
    </source>
</reference>
<evidence type="ECO:0000313" key="9">
    <source>
        <dbReference type="Proteomes" id="UP001501475"/>
    </source>
</evidence>
<gene>
    <name evidence="8" type="ORF">GCM10009810_33390</name>
</gene>
<accession>A0ABP4XA28</accession>
<evidence type="ECO:0000256" key="5">
    <source>
        <dbReference type="ARBA" id="ARBA00022989"/>
    </source>
</evidence>
<keyword evidence="3" id="KW-1003">Cell membrane</keyword>
<sequence length="92" mass="10085">MPSLRPTIIFTVIVSTIGALQHFGEPLLFDSTRAANGGSGRQFQTVVLYPYQQFWFNGRYGYASAIALGLLVVIGIVVIVNLLLVRRISGED</sequence>
<keyword evidence="6 7" id="KW-0472">Membrane</keyword>
<evidence type="ECO:0000256" key="6">
    <source>
        <dbReference type="ARBA" id="ARBA00023136"/>
    </source>
</evidence>
<feature type="transmembrane region" description="Helical" evidence="7">
    <location>
        <begin position="7"/>
        <end position="24"/>
    </location>
</feature>
<name>A0ABP4XA28_9MICO</name>
<keyword evidence="2" id="KW-0813">Transport</keyword>
<evidence type="ECO:0000256" key="3">
    <source>
        <dbReference type="ARBA" id="ARBA00022475"/>
    </source>
</evidence>
<dbReference type="InterPro" id="IPR035906">
    <property type="entry name" value="MetI-like_sf"/>
</dbReference>
<dbReference type="PANTHER" id="PTHR30193:SF37">
    <property type="entry name" value="INNER MEMBRANE ABC TRANSPORTER PERMEASE PROTEIN YCJO"/>
    <property type="match status" value="1"/>
</dbReference>
<evidence type="ECO:0000256" key="7">
    <source>
        <dbReference type="SAM" id="Phobius"/>
    </source>
</evidence>
<comment type="subcellular location">
    <subcellularLocation>
        <location evidence="1">Cell membrane</location>
        <topology evidence="1">Multi-pass membrane protein</topology>
    </subcellularLocation>
</comment>
<dbReference type="SUPFAM" id="SSF161098">
    <property type="entry name" value="MetI-like"/>
    <property type="match status" value="1"/>
</dbReference>
<protein>
    <recommendedName>
        <fullName evidence="10">Sugar ABC transporter permease</fullName>
    </recommendedName>
</protein>
<organism evidence="8 9">
    <name type="scientific">Nostocoides vanveenii</name>
    <dbReference type="NCBI Taxonomy" id="330835"/>
    <lineage>
        <taxon>Bacteria</taxon>
        <taxon>Bacillati</taxon>
        <taxon>Actinomycetota</taxon>
        <taxon>Actinomycetes</taxon>
        <taxon>Micrococcales</taxon>
        <taxon>Intrasporangiaceae</taxon>
        <taxon>Nostocoides</taxon>
    </lineage>
</organism>
<dbReference type="RefSeq" id="WP_344068340.1">
    <property type="nucleotide sequence ID" value="NZ_BAAAPN010000099.1"/>
</dbReference>
<dbReference type="Gene3D" id="1.10.3720.10">
    <property type="entry name" value="MetI-like"/>
    <property type="match status" value="1"/>
</dbReference>
<keyword evidence="9" id="KW-1185">Reference proteome</keyword>
<evidence type="ECO:0008006" key="10">
    <source>
        <dbReference type="Google" id="ProtNLM"/>
    </source>
</evidence>
<evidence type="ECO:0000313" key="8">
    <source>
        <dbReference type="EMBL" id="GAA1773590.1"/>
    </source>
</evidence>